<keyword evidence="3" id="KW-1185">Reference proteome</keyword>
<dbReference type="EnsemblMetazoa" id="GPPI015533-RA">
    <property type="protein sequence ID" value="GPPI015533-PA"/>
    <property type="gene ID" value="GPPI015533"/>
</dbReference>
<evidence type="ECO:0000313" key="2">
    <source>
        <dbReference type="EnsemblMetazoa" id="GPPI015533-PA"/>
    </source>
</evidence>
<sequence>MLRPTSCGPGPPSQDTVHEFSINFKNNKTNEKPIQYQQQYQQQQQEQEQQQQQQQQQRQQSTPTTIQAKQPKNINKCRKNNNNNNNNKKSKRNGKFSLKSLEYSSQLLKTMFWCQSRDPLSWIEKSQLRTKFETGTKVLLYTFAEH</sequence>
<feature type="compositionally biased region" description="Low complexity" evidence="1">
    <location>
        <begin position="35"/>
        <end position="60"/>
    </location>
</feature>
<name>A0A1B0B1B0_9MUSC</name>
<reference evidence="3" key="1">
    <citation type="submission" date="2015-01" db="EMBL/GenBank/DDBJ databases">
        <authorList>
            <person name="Aksoy S."/>
            <person name="Warren W."/>
            <person name="Wilson R.K."/>
        </authorList>
    </citation>
    <scope>NUCLEOTIDE SEQUENCE [LARGE SCALE GENOMIC DNA]</scope>
    <source>
        <strain evidence="3">IAEA</strain>
    </source>
</reference>
<reference evidence="2" key="2">
    <citation type="submission" date="2020-05" db="UniProtKB">
        <authorList>
            <consortium name="EnsemblMetazoa"/>
        </authorList>
    </citation>
    <scope>IDENTIFICATION</scope>
    <source>
        <strain evidence="2">IAEA</strain>
    </source>
</reference>
<dbReference type="EMBL" id="JXJN01007038">
    <property type="status" value="NOT_ANNOTATED_CDS"/>
    <property type="molecule type" value="Genomic_DNA"/>
</dbReference>
<evidence type="ECO:0000256" key="1">
    <source>
        <dbReference type="SAM" id="MobiDB-lite"/>
    </source>
</evidence>
<dbReference type="Proteomes" id="UP000092460">
    <property type="component" value="Unassembled WGS sequence"/>
</dbReference>
<dbReference type="VEuPathDB" id="VectorBase:GPPI015533"/>
<organism evidence="2 3">
    <name type="scientific">Glossina palpalis gambiensis</name>
    <dbReference type="NCBI Taxonomy" id="67801"/>
    <lineage>
        <taxon>Eukaryota</taxon>
        <taxon>Metazoa</taxon>
        <taxon>Ecdysozoa</taxon>
        <taxon>Arthropoda</taxon>
        <taxon>Hexapoda</taxon>
        <taxon>Insecta</taxon>
        <taxon>Pterygota</taxon>
        <taxon>Neoptera</taxon>
        <taxon>Endopterygota</taxon>
        <taxon>Diptera</taxon>
        <taxon>Brachycera</taxon>
        <taxon>Muscomorpha</taxon>
        <taxon>Hippoboscoidea</taxon>
        <taxon>Glossinidae</taxon>
        <taxon>Glossina</taxon>
    </lineage>
</organism>
<accession>A0A1B0B1B0</accession>
<protein>
    <submittedName>
        <fullName evidence="2">Uncharacterized protein</fullName>
    </submittedName>
</protein>
<evidence type="ECO:0000313" key="3">
    <source>
        <dbReference type="Proteomes" id="UP000092460"/>
    </source>
</evidence>
<feature type="compositionally biased region" description="Polar residues" evidence="1">
    <location>
        <begin position="61"/>
        <end position="70"/>
    </location>
</feature>
<proteinExistence type="predicted"/>
<feature type="region of interest" description="Disordered" evidence="1">
    <location>
        <begin position="25"/>
        <end position="97"/>
    </location>
</feature>
<dbReference type="AlphaFoldDB" id="A0A1B0B1B0"/>